<accession>X1A4V4</accession>
<evidence type="ECO:0000313" key="1">
    <source>
        <dbReference type="EMBL" id="GAG76789.1"/>
    </source>
</evidence>
<dbReference type="AlphaFoldDB" id="X1A4V4"/>
<gene>
    <name evidence="1" type="ORF">S01H4_27431</name>
</gene>
<comment type="caution">
    <text evidence="1">The sequence shown here is derived from an EMBL/GenBank/DDBJ whole genome shotgun (WGS) entry which is preliminary data.</text>
</comment>
<sequence>CTAILRENNYSKRDEDLKMGDYKKIDKSHYLSQYEVQIPNWIGNLSPLTPFSSWASGNSLAWYQTYNQTKHDRHKNFEKAQFGSLIEAVCGLAALIASQFWKCDFASSGTCLEISSCSQNDGFESSIGGFFRIKYPSLIEPSKQYNFDYEDIDFTKDIFQKNVYT</sequence>
<proteinExistence type="predicted"/>
<name>X1A4V4_9ZZZZ</name>
<dbReference type="EMBL" id="BART01013408">
    <property type="protein sequence ID" value="GAG76789.1"/>
    <property type="molecule type" value="Genomic_DNA"/>
</dbReference>
<reference evidence="1" key="1">
    <citation type="journal article" date="2014" name="Front. Microbiol.">
        <title>High frequency of phylogenetically diverse reductive dehalogenase-homologous genes in deep subseafloor sedimentary metagenomes.</title>
        <authorList>
            <person name="Kawai M."/>
            <person name="Futagami T."/>
            <person name="Toyoda A."/>
            <person name="Takaki Y."/>
            <person name="Nishi S."/>
            <person name="Hori S."/>
            <person name="Arai W."/>
            <person name="Tsubouchi T."/>
            <person name="Morono Y."/>
            <person name="Uchiyama I."/>
            <person name="Ito T."/>
            <person name="Fujiyama A."/>
            <person name="Inagaki F."/>
            <person name="Takami H."/>
        </authorList>
    </citation>
    <scope>NUCLEOTIDE SEQUENCE</scope>
    <source>
        <strain evidence="1">Expedition CK06-06</strain>
    </source>
</reference>
<feature type="non-terminal residue" evidence="1">
    <location>
        <position position="1"/>
    </location>
</feature>
<protein>
    <submittedName>
        <fullName evidence="1">Uncharacterized protein</fullName>
    </submittedName>
</protein>
<organism evidence="1">
    <name type="scientific">marine sediment metagenome</name>
    <dbReference type="NCBI Taxonomy" id="412755"/>
    <lineage>
        <taxon>unclassified sequences</taxon>
        <taxon>metagenomes</taxon>
        <taxon>ecological metagenomes</taxon>
    </lineage>
</organism>